<gene>
    <name evidence="4" type="primary">ppiD</name>
    <name evidence="4" type="ORF">MTBBW1_70003</name>
</gene>
<feature type="domain" description="PpiC" evidence="3">
    <location>
        <begin position="203"/>
        <end position="304"/>
    </location>
</feature>
<evidence type="ECO:0000256" key="1">
    <source>
        <dbReference type="ARBA" id="ARBA00022729"/>
    </source>
</evidence>
<dbReference type="InterPro" id="IPR050280">
    <property type="entry name" value="OMP_Chaperone_SurA"/>
</dbReference>
<keyword evidence="1" id="KW-0732">Signal</keyword>
<keyword evidence="2" id="KW-0697">Rotamase</keyword>
<protein>
    <submittedName>
        <fullName evidence="4">PpiD2</fullName>
    </submittedName>
</protein>
<evidence type="ECO:0000313" key="5">
    <source>
        <dbReference type="Proteomes" id="UP000191931"/>
    </source>
</evidence>
<evidence type="ECO:0000256" key="2">
    <source>
        <dbReference type="PROSITE-ProRule" id="PRU00278"/>
    </source>
</evidence>
<keyword evidence="2" id="KW-0413">Isomerase</keyword>
<dbReference type="InterPro" id="IPR000297">
    <property type="entry name" value="PPIase_PpiC"/>
</dbReference>
<sequence>MSLKTVCNFSIVCRMSFFVSLIRLCRYRLLLNAIMVSLLFVNTGISDARAELVDRIVAIVNNDVITLLELNSALRPYMDQIESAGYDSEKKEKMAYQLRQDMLNRMIERKMTDQEVKRLQLTVSDKEVDNAIERLKQAQFMTQEELEKALLHDGLTYEDYREKIREEILRPKLINFSVKSKVVVTDTDIKNYYDSHPEEFAGEKRYYLKNIVFPFDSFASQSLMDEQMEKAREVKSMLLSGKSFASLAREYSDAPNAHDGGDLGLFDLETISDTIKKAVKPLKAGEFSDIILTDQGYQIFYVERVEEKKGKSLEEVSQEISQTLYDEIVEKRFREWLDTLKEKSHIKVML</sequence>
<organism evidence="4 5">
    <name type="scientific">Desulfamplus magnetovallimortis</name>
    <dbReference type="NCBI Taxonomy" id="1246637"/>
    <lineage>
        <taxon>Bacteria</taxon>
        <taxon>Pseudomonadati</taxon>
        <taxon>Thermodesulfobacteriota</taxon>
        <taxon>Desulfobacteria</taxon>
        <taxon>Desulfobacterales</taxon>
        <taxon>Desulfobacteraceae</taxon>
        <taxon>Desulfamplus</taxon>
    </lineage>
</organism>
<dbReference type="Pfam" id="PF13624">
    <property type="entry name" value="SurA_N_3"/>
    <property type="match status" value="1"/>
</dbReference>
<dbReference type="PANTHER" id="PTHR47637">
    <property type="entry name" value="CHAPERONE SURA"/>
    <property type="match status" value="1"/>
</dbReference>
<dbReference type="Gene3D" id="1.10.4030.10">
    <property type="entry name" value="Porin chaperone SurA, peptide-binding domain"/>
    <property type="match status" value="1"/>
</dbReference>
<name>A0A1W1HIU0_9BACT</name>
<evidence type="ECO:0000259" key="3">
    <source>
        <dbReference type="PROSITE" id="PS50198"/>
    </source>
</evidence>
<dbReference type="SUPFAM" id="SSF109998">
    <property type="entry name" value="Triger factor/SurA peptide-binding domain-like"/>
    <property type="match status" value="1"/>
</dbReference>
<dbReference type="Proteomes" id="UP000191931">
    <property type="component" value="Unassembled WGS sequence"/>
</dbReference>
<dbReference type="STRING" id="1246637.MTBBW1_70003"/>
<dbReference type="Pfam" id="PF13145">
    <property type="entry name" value="Rotamase_2"/>
    <property type="match status" value="1"/>
</dbReference>
<dbReference type="OrthoDB" id="14196at2"/>
<dbReference type="SUPFAM" id="SSF54534">
    <property type="entry name" value="FKBP-like"/>
    <property type="match status" value="1"/>
</dbReference>
<proteinExistence type="predicted"/>
<dbReference type="Gene3D" id="3.10.50.40">
    <property type="match status" value="1"/>
</dbReference>
<reference evidence="4 5" key="1">
    <citation type="submission" date="2017-03" db="EMBL/GenBank/DDBJ databases">
        <authorList>
            <person name="Afonso C.L."/>
            <person name="Miller P.J."/>
            <person name="Scott M.A."/>
            <person name="Spackman E."/>
            <person name="Goraichik I."/>
            <person name="Dimitrov K.M."/>
            <person name="Suarez D.L."/>
            <person name="Swayne D.E."/>
        </authorList>
    </citation>
    <scope>NUCLEOTIDE SEQUENCE [LARGE SCALE GENOMIC DNA]</scope>
    <source>
        <strain evidence="4">PRJEB14757</strain>
    </source>
</reference>
<evidence type="ECO:0000313" key="4">
    <source>
        <dbReference type="EMBL" id="SLM32399.1"/>
    </source>
</evidence>
<accession>A0A1W1HIU0</accession>
<dbReference type="EMBL" id="FWEV01000314">
    <property type="protein sequence ID" value="SLM32399.1"/>
    <property type="molecule type" value="Genomic_DNA"/>
</dbReference>
<dbReference type="PROSITE" id="PS50198">
    <property type="entry name" value="PPIC_PPIASE_2"/>
    <property type="match status" value="1"/>
</dbReference>
<dbReference type="RefSeq" id="WP_080798052.1">
    <property type="nucleotide sequence ID" value="NZ_LT828540.1"/>
</dbReference>
<dbReference type="InterPro" id="IPR027304">
    <property type="entry name" value="Trigger_fact/SurA_dom_sf"/>
</dbReference>
<dbReference type="GO" id="GO:0003755">
    <property type="term" value="F:peptidyl-prolyl cis-trans isomerase activity"/>
    <property type="evidence" value="ECO:0007669"/>
    <property type="project" value="UniProtKB-KW"/>
</dbReference>
<dbReference type="InterPro" id="IPR046357">
    <property type="entry name" value="PPIase_dom_sf"/>
</dbReference>
<dbReference type="AlphaFoldDB" id="A0A1W1HIU0"/>
<keyword evidence="5" id="KW-1185">Reference proteome</keyword>
<dbReference type="PANTHER" id="PTHR47637:SF1">
    <property type="entry name" value="CHAPERONE SURA"/>
    <property type="match status" value="1"/>
</dbReference>